<keyword evidence="3" id="KW-1185">Reference proteome</keyword>
<protein>
    <submittedName>
        <fullName evidence="2">Uncharacterized protein</fullName>
    </submittedName>
</protein>
<keyword evidence="1" id="KW-1133">Transmembrane helix</keyword>
<dbReference type="Proteomes" id="UP001169027">
    <property type="component" value="Unassembled WGS sequence"/>
</dbReference>
<sequence>MSAAPGGPGKHPTRQLMLLGVAQAVLFVAGALLGRWVGLLLGLDAFGPGGYTNNAIFGILLIGLGGGGGAQLARAWYIRKYGNPRS</sequence>
<evidence type="ECO:0000256" key="1">
    <source>
        <dbReference type="SAM" id="Phobius"/>
    </source>
</evidence>
<name>A0ABT8S2E8_9BURK</name>
<keyword evidence="1" id="KW-0812">Transmembrane</keyword>
<accession>A0ABT8S2E8</accession>
<feature type="transmembrane region" description="Helical" evidence="1">
    <location>
        <begin position="16"/>
        <end position="36"/>
    </location>
</feature>
<dbReference type="EMBL" id="JAUKVY010000005">
    <property type="protein sequence ID" value="MDO1532412.1"/>
    <property type="molecule type" value="Genomic_DNA"/>
</dbReference>
<feature type="transmembrane region" description="Helical" evidence="1">
    <location>
        <begin position="56"/>
        <end position="77"/>
    </location>
</feature>
<dbReference type="RefSeq" id="WP_286370025.1">
    <property type="nucleotide sequence ID" value="NZ_JAUJZH010000005.1"/>
</dbReference>
<reference evidence="2" key="1">
    <citation type="submission" date="2023-06" db="EMBL/GenBank/DDBJ databases">
        <authorList>
            <person name="Jiang Y."/>
            <person name="Liu Q."/>
        </authorList>
    </citation>
    <scope>NUCLEOTIDE SEQUENCE</scope>
    <source>
        <strain evidence="2">CGMCC 1.12090</strain>
    </source>
</reference>
<gene>
    <name evidence="2" type="ORF">Q2T77_08940</name>
</gene>
<comment type="caution">
    <text evidence="2">The sequence shown here is derived from an EMBL/GenBank/DDBJ whole genome shotgun (WGS) entry which is preliminary data.</text>
</comment>
<proteinExistence type="predicted"/>
<organism evidence="2 3">
    <name type="scientific">Variovorax ginsengisoli</name>
    <dbReference type="NCBI Taxonomy" id="363844"/>
    <lineage>
        <taxon>Bacteria</taxon>
        <taxon>Pseudomonadati</taxon>
        <taxon>Pseudomonadota</taxon>
        <taxon>Betaproteobacteria</taxon>
        <taxon>Burkholderiales</taxon>
        <taxon>Comamonadaceae</taxon>
        <taxon>Variovorax</taxon>
    </lineage>
</organism>
<keyword evidence="1" id="KW-0472">Membrane</keyword>
<evidence type="ECO:0000313" key="3">
    <source>
        <dbReference type="Proteomes" id="UP001169027"/>
    </source>
</evidence>
<evidence type="ECO:0000313" key="2">
    <source>
        <dbReference type="EMBL" id="MDO1532412.1"/>
    </source>
</evidence>